<dbReference type="InterPro" id="IPR047187">
    <property type="entry name" value="SF1_C_Upf1"/>
</dbReference>
<evidence type="ECO:0000313" key="4">
    <source>
        <dbReference type="EMBL" id="RWQ93532.1"/>
    </source>
</evidence>
<dbReference type="GO" id="GO:0031380">
    <property type="term" value="C:nuclear RNA-directed RNA polymerase complex"/>
    <property type="evidence" value="ECO:0007669"/>
    <property type="project" value="TreeGrafter"/>
</dbReference>
<dbReference type="VEuPathDB" id="FungiDB:C8Q69DRAFT_405332"/>
<dbReference type="GO" id="GO:0004386">
    <property type="term" value="F:helicase activity"/>
    <property type="evidence" value="ECO:0007669"/>
    <property type="project" value="InterPro"/>
</dbReference>
<dbReference type="RefSeq" id="XP_028483177.1">
    <property type="nucleotide sequence ID" value="XM_028628072.1"/>
</dbReference>
<evidence type="ECO:0000256" key="1">
    <source>
        <dbReference type="ARBA" id="ARBA00022806"/>
    </source>
</evidence>
<dbReference type="InterPro" id="IPR041679">
    <property type="entry name" value="DNA2/NAM7-like_C"/>
</dbReference>
<sequence>METKIHAHEPSTLDIGCSNGLSRTRAVASSPNYLSFAPRPVPKNGQCFDSDGPGTLSSAGARHDNDFASIKDIRILPTTDEVLCMRPPYMPHKNFNKPHFLERGPERLIDTLFRQLRHDNIERLKDCVYAAAQKLCAMEVPPQEYDPCQETQAGNRYYMYWGAELEDLRFDDRKGLFLQFSYNCPKPMRGRKMFRSGRFEKGMLMAVVGLDDDDVSLSTTFFEVLLPQCTESMESRGGNGVRAAVQLLFAQKDCEEDITRMLLYSQKLRSGRFVLVEFPKHLLNGFYPILKRMQELSGDDLGLTRYFAPRNADEENLGPLPPCYACRSTSVLDCNSLKAKSEAATAFPKYSLRNLVRDKKRFLDIVKSETTLDEGQASAFVESFSNELAFVQGPPGTGKSFLGVALTKAILAAGESGEKPILVVCMTNHALDSFLKDLIDHGVTDVARIGTGSKEDWTAKYNLKSLARSTARTEKEQKDVSKILHDVRRLSADGMDICDSVSNPDRIGWFTVAEHLKANKRYHHILKQLVITPTPGDRLHKSGLAKRASGFPYVFWSAGGDLKVFDESLAQEFSAFLGQNDPDGMKSIDNAKIIGSVLREIVSRAYDNSQTAGEENIWKLSLAERKALISKWAKEIDQKAISREILRIHFEHQDAVRQLELNRQSTDVRCLLKQKVIGMTTTACASKWDLLKQLDLKVVICEEAGEVMEAHTLCTLFQSLEHAVFIGDPLQLRPQIDERSLSLETKAGSQYRLDESLFERLMSDDSGIRKLPYAQLNVQRRMHPDISALVRRTLYPALTDHPSTHSHANIGGLSHRAYWFDHRYPESKAPAASGATKSFCNNFEVQMVYGLVRYLINTNSYARGDIATPYNGQLAELVKCLHGMTNLYLSDKDKESLVDGGLLDEEDLEKNDRVDVDMLDMLRVSTIDNFQGEEAKIIILTTVRSNAENSPGFMRTDNRINVACSRARDGFFIFGNSQCLEVVPMWNSIIKIFKESARFGPSLAVTPCSREMKHCDTVFEIKEPSDFDKIPLCEAICGGRLPCGHSCSEKCHPSEFHGTGQVKCTEVCNKTHPECGHPCQKRCGEDCGSCTHKQATTELDCGHIGVVTCDKDYWGATLQCDVIVSQTSLKCGHTLSVKCDDKDKELFCSEDCKSLLACGHVCRGKCARCQESGHPPCLKNCNMTCPDCGAEIHDIPAYAMISGVPKLLEETKKLIARIGGHIGIIGKRLSYHEITLRNNFPLLKMGLRPSPLSDGANRQLISQRYQALREVQEQIIAIREQLVIPIEENIERLSEMLKNSPEFVPFNMQFKTRFELLFGRVRHIFLKDVLEVSKFLDTLEDPSYQTEILARTLARTVFIHGRENIENIEHSISKCSSKKLPCLEVELRLLQLSFQCLVQRAGSVDDITCNSLDMEKSVSRILDLCEKYPRSAGLYKQQAESLRTSFLAKSNPGHIFMEQTRTMEKGWRECESGDITRCSASSHPYPATAFEFCPECESIEAVPEVINVEEVASTSSYEKNLAPEEDFLRWMRSRRVRA</sequence>
<keyword evidence="1" id="KW-0067">ATP-binding</keyword>
<feature type="domain" description="DNA2/NAM7 helicase helicase" evidence="2">
    <location>
        <begin position="372"/>
        <end position="736"/>
    </location>
</feature>
<keyword evidence="5" id="KW-1185">Reference proteome</keyword>
<gene>
    <name evidence="4" type="ORF">C8Q69DRAFT_405332</name>
</gene>
<comment type="caution">
    <text evidence="4">The sequence shown here is derived from an EMBL/GenBank/DDBJ whole genome shotgun (WGS) entry which is preliminary data.</text>
</comment>
<protein>
    <recommendedName>
        <fullName evidence="6">P-loop containing nucleoside triphosphate hydrolase protein</fullName>
    </recommendedName>
</protein>
<dbReference type="Pfam" id="PF13086">
    <property type="entry name" value="AAA_11"/>
    <property type="match status" value="1"/>
</dbReference>
<organism evidence="4 5">
    <name type="scientific">Byssochlamys spectabilis</name>
    <name type="common">Paecilomyces variotii</name>
    <dbReference type="NCBI Taxonomy" id="264951"/>
    <lineage>
        <taxon>Eukaryota</taxon>
        <taxon>Fungi</taxon>
        <taxon>Dikarya</taxon>
        <taxon>Ascomycota</taxon>
        <taxon>Pezizomycotina</taxon>
        <taxon>Eurotiomycetes</taxon>
        <taxon>Eurotiomycetidae</taxon>
        <taxon>Eurotiales</taxon>
        <taxon>Thermoascaceae</taxon>
        <taxon>Paecilomyces</taxon>
    </lineage>
</organism>
<dbReference type="STRING" id="264951.A0A443HNU7"/>
<dbReference type="InterPro" id="IPR041677">
    <property type="entry name" value="DNA2/NAM7_AAA_11"/>
</dbReference>
<dbReference type="GeneID" id="39597349"/>
<reference evidence="4 5" key="1">
    <citation type="journal article" date="2018" name="Front. Microbiol.">
        <title>Genomic and genetic insights into a cosmopolitan fungus, Paecilomyces variotii (Eurotiales).</title>
        <authorList>
            <person name="Urquhart A.S."/>
            <person name="Mondo S.J."/>
            <person name="Makela M.R."/>
            <person name="Hane J.K."/>
            <person name="Wiebenga A."/>
            <person name="He G."/>
            <person name="Mihaltcheva S."/>
            <person name="Pangilinan J."/>
            <person name="Lipzen A."/>
            <person name="Barry K."/>
            <person name="de Vries R.P."/>
            <person name="Grigoriev I.V."/>
            <person name="Idnurm A."/>
        </authorList>
    </citation>
    <scope>NUCLEOTIDE SEQUENCE [LARGE SCALE GENOMIC DNA]</scope>
    <source>
        <strain evidence="4 5">CBS 101075</strain>
    </source>
</reference>
<accession>A0A443HNU7</accession>
<evidence type="ECO:0000259" key="2">
    <source>
        <dbReference type="Pfam" id="PF13086"/>
    </source>
</evidence>
<keyword evidence="1" id="KW-0347">Helicase</keyword>
<proteinExistence type="predicted"/>
<dbReference type="Proteomes" id="UP000283841">
    <property type="component" value="Unassembled WGS sequence"/>
</dbReference>
<evidence type="ECO:0000313" key="5">
    <source>
        <dbReference type="Proteomes" id="UP000283841"/>
    </source>
</evidence>
<evidence type="ECO:0008006" key="6">
    <source>
        <dbReference type="Google" id="ProtNLM"/>
    </source>
</evidence>
<dbReference type="SUPFAM" id="SSF52540">
    <property type="entry name" value="P-loop containing nucleoside triphosphate hydrolases"/>
    <property type="match status" value="1"/>
</dbReference>
<evidence type="ECO:0000259" key="3">
    <source>
        <dbReference type="Pfam" id="PF13087"/>
    </source>
</evidence>
<dbReference type="EMBL" id="RCNU01000009">
    <property type="protein sequence ID" value="RWQ93532.1"/>
    <property type="molecule type" value="Genomic_DNA"/>
</dbReference>
<dbReference type="CDD" id="cd06008">
    <property type="entry name" value="NF-X1-zinc-finger"/>
    <property type="match status" value="1"/>
</dbReference>
<dbReference type="PANTHER" id="PTHR10887:SF445">
    <property type="entry name" value="NFX1-TYPE ZINC FINGER-CONTAINING PROTEIN 1"/>
    <property type="match status" value="1"/>
</dbReference>
<dbReference type="CDD" id="cd18808">
    <property type="entry name" value="SF1_C_Upf1"/>
    <property type="match status" value="1"/>
</dbReference>
<dbReference type="GO" id="GO:0031048">
    <property type="term" value="P:regulatory ncRNA-mediated heterochromatin formation"/>
    <property type="evidence" value="ECO:0007669"/>
    <property type="project" value="TreeGrafter"/>
</dbReference>
<keyword evidence="1" id="KW-0378">Hydrolase</keyword>
<dbReference type="Pfam" id="PF13087">
    <property type="entry name" value="AAA_12"/>
    <property type="match status" value="1"/>
</dbReference>
<keyword evidence="1" id="KW-0547">Nucleotide-binding</keyword>
<dbReference type="Gene3D" id="3.40.50.300">
    <property type="entry name" value="P-loop containing nucleotide triphosphate hydrolases"/>
    <property type="match status" value="3"/>
</dbReference>
<dbReference type="InterPro" id="IPR027417">
    <property type="entry name" value="P-loop_NTPase"/>
</dbReference>
<dbReference type="InterPro" id="IPR045055">
    <property type="entry name" value="DNA2/NAM7-like"/>
</dbReference>
<dbReference type="PANTHER" id="PTHR10887">
    <property type="entry name" value="DNA2/NAM7 HELICASE FAMILY"/>
    <property type="match status" value="1"/>
</dbReference>
<feature type="domain" description="DNA2/NAM7 helicase-like C-terminal" evidence="3">
    <location>
        <begin position="753"/>
        <end position="977"/>
    </location>
</feature>
<name>A0A443HNU7_BYSSP</name>